<sequence>MSLTHNYSALGLLLSCESDDTFVCRAFLKCLETEIKILAKMLLDVFERQARSTLLPDGVISSILGQPDDQISFTPMNCKKVVNPDDMSGLQYYTII</sequence>
<reference evidence="1" key="1">
    <citation type="submission" date="2021-06" db="EMBL/GenBank/DDBJ databases">
        <title>Parelaphostrongylus tenuis whole genome reference sequence.</title>
        <authorList>
            <person name="Garwood T.J."/>
            <person name="Larsen P.A."/>
            <person name="Fountain-Jones N.M."/>
            <person name="Garbe J.R."/>
            <person name="Macchietto M.G."/>
            <person name="Kania S.A."/>
            <person name="Gerhold R.W."/>
            <person name="Richards J.E."/>
            <person name="Wolf T.M."/>
        </authorList>
    </citation>
    <scope>NUCLEOTIDE SEQUENCE</scope>
    <source>
        <strain evidence="1">MNPRO001-30</strain>
        <tissue evidence="1">Meninges</tissue>
    </source>
</reference>
<protein>
    <submittedName>
        <fullName evidence="1">Uncharacterized protein</fullName>
    </submittedName>
</protein>
<organism evidence="1 2">
    <name type="scientific">Parelaphostrongylus tenuis</name>
    <name type="common">Meningeal worm</name>
    <dbReference type="NCBI Taxonomy" id="148309"/>
    <lineage>
        <taxon>Eukaryota</taxon>
        <taxon>Metazoa</taxon>
        <taxon>Ecdysozoa</taxon>
        <taxon>Nematoda</taxon>
        <taxon>Chromadorea</taxon>
        <taxon>Rhabditida</taxon>
        <taxon>Rhabditina</taxon>
        <taxon>Rhabditomorpha</taxon>
        <taxon>Strongyloidea</taxon>
        <taxon>Metastrongylidae</taxon>
        <taxon>Parelaphostrongylus</taxon>
    </lineage>
</organism>
<dbReference type="Proteomes" id="UP001196413">
    <property type="component" value="Unassembled WGS sequence"/>
</dbReference>
<comment type="caution">
    <text evidence="1">The sequence shown here is derived from an EMBL/GenBank/DDBJ whole genome shotgun (WGS) entry which is preliminary data.</text>
</comment>
<dbReference type="AlphaFoldDB" id="A0AAD5QLC0"/>
<name>A0AAD5QLC0_PARTN</name>
<keyword evidence="2" id="KW-1185">Reference proteome</keyword>
<evidence type="ECO:0000313" key="1">
    <source>
        <dbReference type="EMBL" id="KAJ1354807.1"/>
    </source>
</evidence>
<proteinExistence type="predicted"/>
<gene>
    <name evidence="1" type="ORF">KIN20_011856</name>
</gene>
<evidence type="ECO:0000313" key="2">
    <source>
        <dbReference type="Proteomes" id="UP001196413"/>
    </source>
</evidence>
<dbReference type="EMBL" id="JAHQIW010002239">
    <property type="protein sequence ID" value="KAJ1354807.1"/>
    <property type="molecule type" value="Genomic_DNA"/>
</dbReference>
<accession>A0AAD5QLC0</accession>